<feature type="transmembrane region" description="Helical" evidence="1">
    <location>
        <begin position="154"/>
        <end position="176"/>
    </location>
</feature>
<keyword evidence="1" id="KW-0812">Transmembrane</keyword>
<feature type="signal peptide" evidence="2">
    <location>
        <begin position="1"/>
        <end position="18"/>
    </location>
</feature>
<protein>
    <submittedName>
        <fullName evidence="3">Uncharacterized protein</fullName>
    </submittedName>
</protein>
<keyword evidence="1" id="KW-0472">Membrane</keyword>
<evidence type="ECO:0000256" key="1">
    <source>
        <dbReference type="SAM" id="Phobius"/>
    </source>
</evidence>
<organism evidence="3">
    <name type="scientific">Setaria italica</name>
    <name type="common">Foxtail millet</name>
    <name type="synonym">Panicum italicum</name>
    <dbReference type="NCBI Taxonomy" id="4555"/>
    <lineage>
        <taxon>Eukaryota</taxon>
        <taxon>Viridiplantae</taxon>
        <taxon>Streptophyta</taxon>
        <taxon>Embryophyta</taxon>
        <taxon>Tracheophyta</taxon>
        <taxon>Spermatophyta</taxon>
        <taxon>Magnoliopsida</taxon>
        <taxon>Liliopsida</taxon>
        <taxon>Poales</taxon>
        <taxon>Poaceae</taxon>
        <taxon>PACMAD clade</taxon>
        <taxon>Panicoideae</taxon>
        <taxon>Panicodae</taxon>
        <taxon>Paniceae</taxon>
        <taxon>Cenchrinae</taxon>
        <taxon>Setaria</taxon>
    </lineage>
</organism>
<reference evidence="3" key="2">
    <citation type="submission" date="2015-07" db="EMBL/GenBank/DDBJ databases">
        <authorList>
            <person name="Noorani M."/>
        </authorList>
    </citation>
    <scope>NUCLEOTIDE SEQUENCE</scope>
    <source>
        <strain evidence="3">Yugu1</strain>
    </source>
</reference>
<proteinExistence type="predicted"/>
<dbReference type="AlphaFoldDB" id="A0A368S6S8"/>
<evidence type="ECO:0000256" key="2">
    <source>
        <dbReference type="SAM" id="SignalP"/>
    </source>
</evidence>
<gene>
    <name evidence="3" type="ORF">SETIT_8G072700v2</name>
</gene>
<evidence type="ECO:0000313" key="3">
    <source>
        <dbReference type="EMBL" id="RCV37550.1"/>
    </source>
</evidence>
<keyword evidence="2" id="KW-0732">Signal</keyword>
<accession>A0A368S6S8</accession>
<reference evidence="3" key="1">
    <citation type="journal article" date="2012" name="Nat. Biotechnol.">
        <title>Reference genome sequence of the model plant Setaria.</title>
        <authorList>
            <person name="Bennetzen J.L."/>
            <person name="Schmutz J."/>
            <person name="Wang H."/>
            <person name="Percifield R."/>
            <person name="Hawkins J."/>
            <person name="Pontaroli A.C."/>
            <person name="Estep M."/>
            <person name="Feng L."/>
            <person name="Vaughn J.N."/>
            <person name="Grimwood J."/>
            <person name="Jenkins J."/>
            <person name="Barry K."/>
            <person name="Lindquist E."/>
            <person name="Hellsten U."/>
            <person name="Deshpande S."/>
            <person name="Wang X."/>
            <person name="Wu X."/>
            <person name="Mitros T."/>
            <person name="Triplett J."/>
            <person name="Yang X."/>
            <person name="Ye C.Y."/>
            <person name="Mauro-Herrera M."/>
            <person name="Wang L."/>
            <person name="Li P."/>
            <person name="Sharma M."/>
            <person name="Sharma R."/>
            <person name="Ronald P.C."/>
            <person name="Panaud O."/>
            <person name="Kellogg E.A."/>
            <person name="Brutnell T.P."/>
            <person name="Doust A.N."/>
            <person name="Tuskan G.A."/>
            <person name="Rokhsar D."/>
            <person name="Devos K.M."/>
        </authorList>
    </citation>
    <scope>NUCLEOTIDE SEQUENCE [LARGE SCALE GENOMIC DNA]</scope>
    <source>
        <strain evidence="3">Yugu1</strain>
    </source>
</reference>
<keyword evidence="1" id="KW-1133">Transmembrane helix</keyword>
<feature type="chain" id="PRO_5016778780" evidence="2">
    <location>
        <begin position="19"/>
        <end position="203"/>
    </location>
</feature>
<name>A0A368S6S8_SETIT</name>
<dbReference type="EMBL" id="CM003535">
    <property type="protein sequence ID" value="RCV37550.1"/>
    <property type="molecule type" value="Genomic_DNA"/>
</dbReference>
<sequence>MPLHHTFLHEFLPVLILSLPSPLSIPSMRSCSSRSHAIDDDKVAACSSLIQPAAALAAALPVARSPLAVPSPTPCCLFAISSGTRSCLLHALLPRRHLRWRSPTGGGPRGCLPRVVLPRPHRWSSDFPQHCWLELWLFHVAAEILRYCNRDLKILLYHVANVTIDFFFLVLQYIIFVDVETSDISCYVRLFLCCTGVLRYFNR</sequence>